<proteinExistence type="predicted"/>
<sequence>MQFARPHAMAIVLNDYLVVLNIYIHKISVCIPSIRHYFSDDGRGTTI</sequence>
<accession>A0A9X0H719</accession>
<evidence type="ECO:0000313" key="2">
    <source>
        <dbReference type="Proteomes" id="UP000050345"/>
    </source>
</evidence>
<protein>
    <submittedName>
        <fullName evidence="1">Uncharacterized protein</fullName>
    </submittedName>
</protein>
<evidence type="ECO:0000313" key="1">
    <source>
        <dbReference type="EMBL" id="KPX18271.1"/>
    </source>
</evidence>
<reference evidence="1 2" key="1">
    <citation type="submission" date="2015-09" db="EMBL/GenBank/DDBJ databases">
        <title>Genome announcement of multiple Pseudomonas syringae strains.</title>
        <authorList>
            <person name="Thakur S."/>
            <person name="Wang P.W."/>
            <person name="Gong Y."/>
            <person name="Weir B.S."/>
            <person name="Guttman D.S."/>
        </authorList>
    </citation>
    <scope>NUCLEOTIDE SEQUENCE [LARGE SCALE GENOMIC DNA]</scope>
    <source>
        <strain evidence="1 2">ICMP9757</strain>
    </source>
</reference>
<dbReference type="Proteomes" id="UP000050345">
    <property type="component" value="Unassembled WGS sequence"/>
</dbReference>
<dbReference type="EMBL" id="LJQF01000022">
    <property type="protein sequence ID" value="KPX18271.1"/>
    <property type="molecule type" value="Genomic_DNA"/>
</dbReference>
<comment type="caution">
    <text evidence="1">The sequence shown here is derived from an EMBL/GenBank/DDBJ whole genome shotgun (WGS) entry which is preliminary data.</text>
</comment>
<organism evidence="1 2">
    <name type="scientific">Pseudomonas syringae pv. daphniphylli</name>
    <dbReference type="NCBI Taxonomy" id="264455"/>
    <lineage>
        <taxon>Bacteria</taxon>
        <taxon>Pseudomonadati</taxon>
        <taxon>Pseudomonadota</taxon>
        <taxon>Gammaproteobacteria</taxon>
        <taxon>Pseudomonadales</taxon>
        <taxon>Pseudomonadaceae</taxon>
        <taxon>Pseudomonas</taxon>
        <taxon>Pseudomonas syringae</taxon>
    </lineage>
</organism>
<name>A0A9X0H719_PSESX</name>
<gene>
    <name evidence="1" type="ORF">ALO73_03118</name>
</gene>
<dbReference type="AlphaFoldDB" id="A0A9X0H719"/>